<sequence length="693" mass="78019">MDRQSATLANRNAVLYRPALGEIDANVQSLASVEALGRAGGVSLSKGQRGGKKALKSYGEEEEEEYEEEEDEEGDSSVPDPQDIEINYDELPLDEGEEAEEEEEEEEEEVDNEEAVTESSNRSKKARLSIESAEDWISNYNKENPVDKNDPELQRFQGLFSALIRGACEWAREDYNGSLNAWFGLPAKGREMTRPFRGKLAHVVIQDVIDNLLGHILDKGKKVLGRGDLTAIDLLDLPRAPERILHRIVYADAPVQAGVDNITRIPSIHGNGPVKTLKRNIRLAKKTKTKAYIGSSINRLGGYTRLRDHEKGSNGIYSTLSKHYKFSQQQDVAPNLRIIGMWSNPHVVEDLNADNDTQRWLPVFCEGMIMVYLGLLNRHDRPISPNPSVKDLFSDAKYDLIDKLRNGLELPNLQQESLNSAWPLAQGVNGGMVVANECAYCKQPRFANGKKRSFLLGIGEMKGLLICRACYAHAQRHDGVMDEGGRRRTHHQERGSRTCVDCQTDEATAGKRVLWFRAYDEEDTSDKKDVKWRCKRCHQRCHLLTINNKAPLLSAEEQTCFDCGISEVEKGKKLKWYNIKGNTEGKKRCAKCYQRTQENGPLLSAEEQTCFECGISEVEKGKKLKWYNIKGNTEGKKRCAKCYQKASRSTHTHAPAQKITINESTGMEFSLRPQNCGPRVSRVFLAVDYSGYS</sequence>
<feature type="compositionally biased region" description="Acidic residues" evidence="1">
    <location>
        <begin position="82"/>
        <end position="116"/>
    </location>
</feature>
<feature type="compositionally biased region" description="Acidic residues" evidence="1">
    <location>
        <begin position="60"/>
        <end position="75"/>
    </location>
</feature>
<gene>
    <name evidence="2" type="ORF">J7337_008327</name>
</gene>
<organism evidence="2 3">
    <name type="scientific">Fusarium musae</name>
    <dbReference type="NCBI Taxonomy" id="1042133"/>
    <lineage>
        <taxon>Eukaryota</taxon>
        <taxon>Fungi</taxon>
        <taxon>Dikarya</taxon>
        <taxon>Ascomycota</taxon>
        <taxon>Pezizomycotina</taxon>
        <taxon>Sordariomycetes</taxon>
        <taxon>Hypocreomycetidae</taxon>
        <taxon>Hypocreales</taxon>
        <taxon>Nectriaceae</taxon>
        <taxon>Fusarium</taxon>
    </lineage>
</organism>
<evidence type="ECO:0000313" key="3">
    <source>
        <dbReference type="Proteomes" id="UP000827133"/>
    </source>
</evidence>
<reference evidence="2" key="1">
    <citation type="journal article" date="2021" name="Mol. Plant Microbe Interact.">
        <title>Telomere to telomere genome assembly of Fusarium musae F31, causal agent of crown rot disease of banana.</title>
        <authorList>
            <person name="Degradi L."/>
            <person name="Tava V."/>
            <person name="Kunova A."/>
            <person name="Cortesi P."/>
            <person name="Saracchi M."/>
            <person name="Pasquali M."/>
        </authorList>
    </citation>
    <scope>NUCLEOTIDE SEQUENCE</scope>
    <source>
        <strain evidence="2">F31</strain>
    </source>
</reference>
<comment type="caution">
    <text evidence="2">The sequence shown here is derived from an EMBL/GenBank/DDBJ whole genome shotgun (WGS) entry which is preliminary data.</text>
</comment>
<dbReference type="SUPFAM" id="SSF48695">
    <property type="entry name" value="Multiheme cytochromes"/>
    <property type="match status" value="1"/>
</dbReference>
<dbReference type="Proteomes" id="UP000827133">
    <property type="component" value="Unassembled WGS sequence"/>
</dbReference>
<evidence type="ECO:0000256" key="1">
    <source>
        <dbReference type="SAM" id="MobiDB-lite"/>
    </source>
</evidence>
<evidence type="ECO:0000313" key="2">
    <source>
        <dbReference type="EMBL" id="KAG9499865.1"/>
    </source>
</evidence>
<dbReference type="EMBL" id="JAHBCI010000006">
    <property type="protein sequence ID" value="KAG9499865.1"/>
    <property type="molecule type" value="Genomic_DNA"/>
</dbReference>
<dbReference type="InterPro" id="IPR036280">
    <property type="entry name" value="Multihaem_cyt_sf"/>
</dbReference>
<proteinExistence type="predicted"/>
<dbReference type="RefSeq" id="XP_044678865.1">
    <property type="nucleotide sequence ID" value="XM_044825948.1"/>
</dbReference>
<dbReference type="AlphaFoldDB" id="A0A9P8INI2"/>
<protein>
    <submittedName>
        <fullName evidence="2">Uncharacterized protein</fullName>
    </submittedName>
</protein>
<dbReference type="GeneID" id="68316183"/>
<name>A0A9P8INI2_9HYPO</name>
<accession>A0A9P8INI2</accession>
<keyword evidence="3" id="KW-1185">Reference proteome</keyword>
<dbReference type="KEGG" id="fmu:J7337_008327"/>
<feature type="region of interest" description="Disordered" evidence="1">
    <location>
        <begin position="39"/>
        <end position="128"/>
    </location>
</feature>